<dbReference type="GO" id="GO:0006207">
    <property type="term" value="P:'de novo' pyrimidine nucleobase biosynthetic process"/>
    <property type="evidence" value="ECO:0007669"/>
    <property type="project" value="InterPro"/>
</dbReference>
<dbReference type="Gene3D" id="3.20.20.70">
    <property type="entry name" value="Aldolase class I"/>
    <property type="match status" value="1"/>
</dbReference>
<keyword evidence="4" id="KW-0223">Dioxygenase</keyword>
<name>H0E3X8_9ACTN</name>
<dbReference type="GO" id="GO:0016627">
    <property type="term" value="F:oxidoreductase activity, acting on the CH-CH group of donors"/>
    <property type="evidence" value="ECO:0007669"/>
    <property type="project" value="InterPro"/>
</dbReference>
<dbReference type="RefSeq" id="WP_007572734.1">
    <property type="nucleotide sequence ID" value="NZ_AGUD01000084.1"/>
</dbReference>
<dbReference type="InterPro" id="IPR004136">
    <property type="entry name" value="NMO"/>
</dbReference>
<dbReference type="CDD" id="cd04730">
    <property type="entry name" value="NPD_like"/>
    <property type="match status" value="1"/>
</dbReference>
<dbReference type="GO" id="GO:0018580">
    <property type="term" value="F:nitronate monooxygenase activity"/>
    <property type="evidence" value="ECO:0007669"/>
    <property type="project" value="InterPro"/>
</dbReference>
<dbReference type="SUPFAM" id="SSF51412">
    <property type="entry name" value="Inosine monophosphate dehydrogenase (IMPDH)"/>
    <property type="match status" value="1"/>
</dbReference>
<dbReference type="GO" id="GO:0051213">
    <property type="term" value="F:dioxygenase activity"/>
    <property type="evidence" value="ECO:0007669"/>
    <property type="project" value="UniProtKB-KW"/>
</dbReference>
<evidence type="ECO:0000313" key="5">
    <source>
        <dbReference type="Proteomes" id="UP000005143"/>
    </source>
</evidence>
<evidence type="ECO:0000313" key="4">
    <source>
        <dbReference type="EMBL" id="EHN11626.1"/>
    </source>
</evidence>
<sequence length="331" mass="33966">MSSWAERIGLEHPVVQAGMGGGLSTAPLAAAVSAAGGLGTVGIMPPRAFSAELRAARALAAGRPVAANLLLPFLRRAHVRACVESGVTVVVLHGGFAPRVVATLRAAGIVVLQQVGTATEARRALADGVDGLIVQGLEAGGHTYAALPLRAALRAVRDEVPDRTPVLAAGGIVDGADVARVLAEGADAAVVGTRFLATEESRAHPGYKRALIDGSRTVDTLLFGFGWPMRHRVLVNAATDRWCRRDPRGPRAVRLLSAASGPLGRVLPLTVMELAARVQHPTIPVLTPGPPVAGGGPDRILRATALYAGQGVGRIGDVRPAAEVVRALASG</sequence>
<dbReference type="PATRIC" id="fig|1097667.3.peg.1492"/>
<evidence type="ECO:0000256" key="2">
    <source>
        <dbReference type="ARBA" id="ARBA00022643"/>
    </source>
</evidence>
<reference evidence="4 5" key="1">
    <citation type="journal article" date="2013" name="Biodegradation">
        <title>Quantitative proteomic analysis of ibuprofen-degrading Patulibacter sp. strain I11.</title>
        <authorList>
            <person name="Almeida B."/>
            <person name="Kjeldal H."/>
            <person name="Lolas I."/>
            <person name="Knudsen A.D."/>
            <person name="Carvalho G."/>
            <person name="Nielsen K.L."/>
            <person name="Barreto Crespo M.T."/>
            <person name="Stensballe A."/>
            <person name="Nielsen J.L."/>
        </authorList>
    </citation>
    <scope>NUCLEOTIDE SEQUENCE [LARGE SCALE GENOMIC DNA]</scope>
    <source>
        <strain evidence="4 5">I11</strain>
    </source>
</reference>
<gene>
    <name evidence="4" type="ORF">PAI11_15030</name>
</gene>
<comment type="caution">
    <text evidence="4">The sequence shown here is derived from an EMBL/GenBank/DDBJ whole genome shotgun (WGS) entry which is preliminary data.</text>
</comment>
<keyword evidence="1" id="KW-0285">Flavoprotein</keyword>
<dbReference type="Pfam" id="PF03060">
    <property type="entry name" value="NMO"/>
    <property type="match status" value="2"/>
</dbReference>
<dbReference type="PANTHER" id="PTHR32332">
    <property type="entry name" value="2-NITROPROPANE DIOXYGENASE"/>
    <property type="match status" value="1"/>
</dbReference>
<evidence type="ECO:0000256" key="1">
    <source>
        <dbReference type="ARBA" id="ARBA00022630"/>
    </source>
</evidence>
<evidence type="ECO:0000256" key="3">
    <source>
        <dbReference type="ARBA" id="ARBA00023002"/>
    </source>
</evidence>
<dbReference type="AlphaFoldDB" id="H0E3X8"/>
<dbReference type="PROSITE" id="PS00912">
    <property type="entry name" value="DHODEHASE_2"/>
    <property type="match status" value="1"/>
</dbReference>
<accession>H0E3X8</accession>
<dbReference type="OrthoDB" id="9778912at2"/>
<protein>
    <submittedName>
        <fullName evidence="4">2-nitropropane dioxygenase NPD</fullName>
    </submittedName>
</protein>
<dbReference type="PANTHER" id="PTHR32332:SF20">
    <property type="entry name" value="2-NITROPROPANE DIOXYGENASE-LIKE PROTEIN"/>
    <property type="match status" value="1"/>
</dbReference>
<keyword evidence="5" id="KW-1185">Reference proteome</keyword>
<keyword evidence="3" id="KW-0560">Oxidoreductase</keyword>
<dbReference type="InterPro" id="IPR001295">
    <property type="entry name" value="Dihydroorotate_DH_CS"/>
</dbReference>
<dbReference type="EMBL" id="AGUD01000084">
    <property type="protein sequence ID" value="EHN11626.1"/>
    <property type="molecule type" value="Genomic_DNA"/>
</dbReference>
<proteinExistence type="predicted"/>
<dbReference type="InterPro" id="IPR013785">
    <property type="entry name" value="Aldolase_TIM"/>
</dbReference>
<keyword evidence="2" id="KW-0288">FMN</keyword>
<organism evidence="4 5">
    <name type="scientific">Patulibacter medicamentivorans</name>
    <dbReference type="NCBI Taxonomy" id="1097667"/>
    <lineage>
        <taxon>Bacteria</taxon>
        <taxon>Bacillati</taxon>
        <taxon>Actinomycetota</taxon>
        <taxon>Thermoleophilia</taxon>
        <taxon>Solirubrobacterales</taxon>
        <taxon>Patulibacteraceae</taxon>
        <taxon>Patulibacter</taxon>
    </lineage>
</organism>
<dbReference type="Proteomes" id="UP000005143">
    <property type="component" value="Unassembled WGS sequence"/>
</dbReference>